<dbReference type="Proteomes" id="UP000199577">
    <property type="component" value="Unassembled WGS sequence"/>
</dbReference>
<dbReference type="SMART" id="SM00867">
    <property type="entry name" value="YceI"/>
    <property type="match status" value="1"/>
</dbReference>
<name>A0A1I1E8S6_9SPHI</name>
<dbReference type="PANTHER" id="PTHR34406:SF1">
    <property type="entry name" value="PROTEIN YCEI"/>
    <property type="match status" value="1"/>
</dbReference>
<dbReference type="Pfam" id="PF04264">
    <property type="entry name" value="YceI"/>
    <property type="match status" value="1"/>
</dbReference>
<evidence type="ECO:0000259" key="2">
    <source>
        <dbReference type="SMART" id="SM00867"/>
    </source>
</evidence>
<evidence type="ECO:0000313" key="3">
    <source>
        <dbReference type="EMBL" id="SFB81718.1"/>
    </source>
</evidence>
<sequence>MTIKTTLSALFAMILLAVLPASARPTTDEFNVDTSKSTVAWTGQNIAGGKHTGTVGISKGTLVFEGEKLVGGTFTVDVNTIEVTDLAGDRATRLANHLKNEDFFDAPKFPDAVFRITKVEGAGDGFSIRGDLTIKGITKSIAFPAVVHHSGNTVHATAKGVKIDRTQFDIKYRSGNFFSGLGDRAISDEFQLDIEIFAAR</sequence>
<dbReference type="InterPro" id="IPR007372">
    <property type="entry name" value="Lipid/polyisoprenoid-bd_YceI"/>
</dbReference>
<gene>
    <name evidence="3" type="ORF">SAMN05421747_101299</name>
</gene>
<proteinExistence type="predicted"/>
<feature type="signal peptide" evidence="1">
    <location>
        <begin position="1"/>
        <end position="23"/>
    </location>
</feature>
<keyword evidence="4" id="KW-1185">Reference proteome</keyword>
<organism evidence="3 4">
    <name type="scientific">Parapedobacter composti</name>
    <dbReference type="NCBI Taxonomy" id="623281"/>
    <lineage>
        <taxon>Bacteria</taxon>
        <taxon>Pseudomonadati</taxon>
        <taxon>Bacteroidota</taxon>
        <taxon>Sphingobacteriia</taxon>
        <taxon>Sphingobacteriales</taxon>
        <taxon>Sphingobacteriaceae</taxon>
        <taxon>Parapedobacter</taxon>
    </lineage>
</organism>
<evidence type="ECO:0000256" key="1">
    <source>
        <dbReference type="SAM" id="SignalP"/>
    </source>
</evidence>
<accession>A0A1I1E8S6</accession>
<dbReference type="Gene3D" id="2.40.128.110">
    <property type="entry name" value="Lipid/polyisoprenoid-binding, YceI-like"/>
    <property type="match status" value="1"/>
</dbReference>
<dbReference type="STRING" id="623281.SAMN05421747_101299"/>
<feature type="domain" description="Lipid/polyisoprenoid-binding YceI-like" evidence="2">
    <location>
        <begin position="29"/>
        <end position="199"/>
    </location>
</feature>
<feature type="chain" id="PRO_5011600404" evidence="1">
    <location>
        <begin position="24"/>
        <end position="200"/>
    </location>
</feature>
<protein>
    <submittedName>
        <fullName evidence="3">Polyisoprenoid-binding protein YceI</fullName>
    </submittedName>
</protein>
<keyword evidence="1" id="KW-0732">Signal</keyword>
<dbReference type="SUPFAM" id="SSF101874">
    <property type="entry name" value="YceI-like"/>
    <property type="match status" value="1"/>
</dbReference>
<dbReference type="PANTHER" id="PTHR34406">
    <property type="entry name" value="PROTEIN YCEI"/>
    <property type="match status" value="1"/>
</dbReference>
<dbReference type="EMBL" id="FOLL01000001">
    <property type="protein sequence ID" value="SFB81718.1"/>
    <property type="molecule type" value="Genomic_DNA"/>
</dbReference>
<reference evidence="3 4" key="1">
    <citation type="submission" date="2016-10" db="EMBL/GenBank/DDBJ databases">
        <authorList>
            <person name="de Groot N.N."/>
        </authorList>
    </citation>
    <scope>NUCLEOTIDE SEQUENCE [LARGE SCALE GENOMIC DNA]</scope>
    <source>
        <strain evidence="3 4">DSM 22900</strain>
    </source>
</reference>
<dbReference type="InterPro" id="IPR036761">
    <property type="entry name" value="TTHA0802/YceI-like_sf"/>
</dbReference>
<dbReference type="OrthoDB" id="951410at2"/>
<evidence type="ECO:0000313" key="4">
    <source>
        <dbReference type="Proteomes" id="UP000199577"/>
    </source>
</evidence>
<dbReference type="RefSeq" id="WP_090970322.1">
    <property type="nucleotide sequence ID" value="NZ_FOLL01000001.1"/>
</dbReference>
<dbReference type="AlphaFoldDB" id="A0A1I1E8S6"/>